<reference evidence="2" key="1">
    <citation type="journal article" date="2010" name="Nat. Biotechnol.">
        <title>Draft genome sequence of the oilseed species Ricinus communis.</title>
        <authorList>
            <person name="Chan A.P."/>
            <person name="Crabtree J."/>
            <person name="Zhao Q."/>
            <person name="Lorenzi H."/>
            <person name="Orvis J."/>
            <person name="Puiu D."/>
            <person name="Melake-Berhan A."/>
            <person name="Jones K.M."/>
            <person name="Redman J."/>
            <person name="Chen G."/>
            <person name="Cahoon E.B."/>
            <person name="Gedil M."/>
            <person name="Stanke M."/>
            <person name="Haas B.J."/>
            <person name="Wortman J.R."/>
            <person name="Fraser-Liggett C.M."/>
            <person name="Ravel J."/>
            <person name="Rabinowicz P.D."/>
        </authorList>
    </citation>
    <scope>NUCLEOTIDE SEQUENCE [LARGE SCALE GENOMIC DNA]</scope>
    <source>
        <strain evidence="2">cv. Hale</strain>
    </source>
</reference>
<evidence type="ECO:0000313" key="1">
    <source>
        <dbReference type="EMBL" id="EEF44930.1"/>
    </source>
</evidence>
<gene>
    <name evidence="1" type="ORF">RCOM_0851960</name>
</gene>
<evidence type="ECO:0000313" key="2">
    <source>
        <dbReference type="Proteomes" id="UP000008311"/>
    </source>
</evidence>
<dbReference type="InParanoid" id="B9RUE3"/>
<protein>
    <submittedName>
        <fullName evidence="1">Uncharacterized protein</fullName>
    </submittedName>
</protein>
<proteinExistence type="predicted"/>
<sequence length="71" mass="8225">MRHYTSIIQAKWKPLRTFLHEGWNDTRGSLLIYGKDFKSYDLARKAMPCVSNNLLIMYFLSGVLQMSTPGL</sequence>
<keyword evidence="2" id="KW-1185">Reference proteome</keyword>
<organism evidence="1 2">
    <name type="scientific">Ricinus communis</name>
    <name type="common">Castor bean</name>
    <dbReference type="NCBI Taxonomy" id="3988"/>
    <lineage>
        <taxon>Eukaryota</taxon>
        <taxon>Viridiplantae</taxon>
        <taxon>Streptophyta</taxon>
        <taxon>Embryophyta</taxon>
        <taxon>Tracheophyta</taxon>
        <taxon>Spermatophyta</taxon>
        <taxon>Magnoliopsida</taxon>
        <taxon>eudicotyledons</taxon>
        <taxon>Gunneridae</taxon>
        <taxon>Pentapetalae</taxon>
        <taxon>rosids</taxon>
        <taxon>fabids</taxon>
        <taxon>Malpighiales</taxon>
        <taxon>Euphorbiaceae</taxon>
        <taxon>Acalyphoideae</taxon>
        <taxon>Acalypheae</taxon>
        <taxon>Ricinus</taxon>
    </lineage>
</organism>
<dbReference type="Proteomes" id="UP000008311">
    <property type="component" value="Unassembled WGS sequence"/>
</dbReference>
<name>B9RUE3_RICCO</name>
<dbReference type="AlphaFoldDB" id="B9RUE3"/>
<dbReference type="EMBL" id="EQ973817">
    <property type="protein sequence ID" value="EEF44930.1"/>
    <property type="molecule type" value="Genomic_DNA"/>
</dbReference>
<accession>B9RUE3</accession>